<dbReference type="InterPro" id="IPR000531">
    <property type="entry name" value="Beta-barrel_TonB"/>
</dbReference>
<evidence type="ECO:0000256" key="8">
    <source>
        <dbReference type="ARBA" id="ARBA00023065"/>
    </source>
</evidence>
<keyword evidence="11 12" id="KW-0998">Cell outer membrane</keyword>
<dbReference type="InterPro" id="IPR036942">
    <property type="entry name" value="Beta-barrel_TonB_sf"/>
</dbReference>
<dbReference type="AlphaFoldDB" id="A0A916U893"/>
<dbReference type="GO" id="GO:0009279">
    <property type="term" value="C:cell outer membrane"/>
    <property type="evidence" value="ECO:0007669"/>
    <property type="project" value="UniProtKB-SubCell"/>
</dbReference>
<evidence type="ECO:0000256" key="11">
    <source>
        <dbReference type="ARBA" id="ARBA00023237"/>
    </source>
</evidence>
<keyword evidence="5 12" id="KW-0812">Transmembrane</keyword>
<dbReference type="PROSITE" id="PS01156">
    <property type="entry name" value="TONB_DEPENDENT_REC_2"/>
    <property type="match status" value="1"/>
</dbReference>
<dbReference type="GO" id="GO:0006826">
    <property type="term" value="P:iron ion transport"/>
    <property type="evidence" value="ECO:0007669"/>
    <property type="project" value="UniProtKB-KW"/>
</dbReference>
<evidence type="ECO:0000256" key="13">
    <source>
        <dbReference type="PROSITE-ProRule" id="PRU10144"/>
    </source>
</evidence>
<evidence type="ECO:0000256" key="1">
    <source>
        <dbReference type="ARBA" id="ARBA00004571"/>
    </source>
</evidence>
<proteinExistence type="inferred from homology"/>
<dbReference type="PANTHER" id="PTHR32552">
    <property type="entry name" value="FERRICHROME IRON RECEPTOR-RELATED"/>
    <property type="match status" value="1"/>
</dbReference>
<evidence type="ECO:0000256" key="6">
    <source>
        <dbReference type="ARBA" id="ARBA00022729"/>
    </source>
</evidence>
<comment type="subcellular location">
    <subcellularLocation>
        <location evidence="1 12">Cell outer membrane</location>
        <topology evidence="1 12">Multi-pass membrane protein</topology>
    </subcellularLocation>
</comment>
<keyword evidence="3 12" id="KW-1134">Transmembrane beta strand</keyword>
<dbReference type="Proteomes" id="UP000637002">
    <property type="component" value="Unassembled WGS sequence"/>
</dbReference>
<feature type="short sequence motif" description="TonB C-terminal box" evidence="13">
    <location>
        <begin position="723"/>
        <end position="740"/>
    </location>
</feature>
<dbReference type="PROSITE" id="PS52016">
    <property type="entry name" value="TONB_DEPENDENT_REC_3"/>
    <property type="match status" value="1"/>
</dbReference>
<dbReference type="InterPro" id="IPR039426">
    <property type="entry name" value="TonB-dep_rcpt-like"/>
</dbReference>
<keyword evidence="7" id="KW-0408">Iron</keyword>
<reference evidence="17" key="1">
    <citation type="journal article" date="2014" name="Int. J. Syst. Evol. Microbiol.">
        <title>Complete genome sequence of Corynebacterium casei LMG S-19264T (=DSM 44701T), isolated from a smear-ripened cheese.</title>
        <authorList>
            <consortium name="US DOE Joint Genome Institute (JGI-PGF)"/>
            <person name="Walter F."/>
            <person name="Albersmeier A."/>
            <person name="Kalinowski J."/>
            <person name="Ruckert C."/>
        </authorList>
    </citation>
    <scope>NUCLEOTIDE SEQUENCE</scope>
    <source>
        <strain evidence="17">CGMCC 1.12919</strain>
    </source>
</reference>
<keyword evidence="6" id="KW-0732">Signal</keyword>
<evidence type="ECO:0000256" key="7">
    <source>
        <dbReference type="ARBA" id="ARBA00023004"/>
    </source>
</evidence>
<keyword evidence="4" id="KW-0410">Iron transport</keyword>
<dbReference type="EMBL" id="BMGG01000003">
    <property type="protein sequence ID" value="GGC63125.1"/>
    <property type="molecule type" value="Genomic_DNA"/>
</dbReference>
<organism evidence="17 18">
    <name type="scientific">Chelatococcus reniformis</name>
    <dbReference type="NCBI Taxonomy" id="1494448"/>
    <lineage>
        <taxon>Bacteria</taxon>
        <taxon>Pseudomonadati</taxon>
        <taxon>Pseudomonadota</taxon>
        <taxon>Alphaproteobacteria</taxon>
        <taxon>Hyphomicrobiales</taxon>
        <taxon>Chelatococcaceae</taxon>
        <taxon>Chelatococcus</taxon>
    </lineage>
</organism>
<dbReference type="Pfam" id="PF00593">
    <property type="entry name" value="TonB_dep_Rec_b-barrel"/>
    <property type="match status" value="1"/>
</dbReference>
<evidence type="ECO:0000256" key="4">
    <source>
        <dbReference type="ARBA" id="ARBA00022496"/>
    </source>
</evidence>
<evidence type="ECO:0000256" key="12">
    <source>
        <dbReference type="PROSITE-ProRule" id="PRU01360"/>
    </source>
</evidence>
<dbReference type="PANTHER" id="PTHR32552:SF81">
    <property type="entry name" value="TONB-DEPENDENT OUTER MEMBRANE RECEPTOR"/>
    <property type="match status" value="1"/>
</dbReference>
<evidence type="ECO:0000256" key="2">
    <source>
        <dbReference type="ARBA" id="ARBA00022448"/>
    </source>
</evidence>
<evidence type="ECO:0000256" key="10">
    <source>
        <dbReference type="ARBA" id="ARBA00023136"/>
    </source>
</evidence>
<keyword evidence="9 14" id="KW-0798">TonB box</keyword>
<evidence type="ECO:0000256" key="9">
    <source>
        <dbReference type="ARBA" id="ARBA00023077"/>
    </source>
</evidence>
<keyword evidence="10 12" id="KW-0472">Membrane</keyword>
<protein>
    <submittedName>
        <fullName evidence="17">TonB-dependent receptor</fullName>
    </submittedName>
</protein>
<evidence type="ECO:0000313" key="18">
    <source>
        <dbReference type="Proteomes" id="UP000637002"/>
    </source>
</evidence>
<dbReference type="InterPro" id="IPR010917">
    <property type="entry name" value="TonB_rcpt_CS"/>
</dbReference>
<sequence length="740" mass="78340">MARASRTLAQRANAPTLLSGITVIVSGALLLAGSGAGARAQGETGPAPAPPGAIALDVIEVTARRSEEPLTNVPVSVGLVLPREIAMEAPTNAAVDISRNVPNYSVTDVGNPLFAFGAIRGIGTLSFPQNPFDSTIGYALGGSPISMYAGSQQLLDVARVEVLRGPQNVLFGRSSEGGTVNIVPAEADGVRDIRVRGEVGSNGNYLTDLIVGGTIVPGVVNGRAAVRFVGNHGDVTNLIGGQALPSNEIGAARGALRFFLGERTTVTVSGFYERNRSDTFNYILRDGPGYPATALDAPLGFKRNLALGNIEVKHEFDSFDLTGTFGVQNIQAKMRSDNTDGLIYSQLIGLPFGAFSSPTCSDCTRYSFDERVYSGEIRASSKPNAPLRWIAGLSMYSSRFDQGGVNRSSFGPTQNGLYDAKLKLDSYSAFAEAGIPLDERWTLTPGVRLGYDTISRAGSYLSNGAAGTVPSFNEFGKVSDPFVAGGATLSYKPNEGSLLYGSVKRGYSSAGFPYFNIYSVFGQPAPSYPASYAWTYELGGRTTVLDDRVSLDGAVFYNDVSDGHVNSFDLLANTFVIAALDYRTYGFELSTRAKIADGWSAYGKLGYVHATFANVPVADTTGARNGARLPGVPTWSGVVGLENRLALEPYGLKGNLVSSAELQFVGGPRTADIANTFDLRPYRIVNARFGWEGESFKVYGFARNLFDASIELAGTAFSPQVLAVTPGLGRVIGIGAEMSF</sequence>
<evidence type="ECO:0000256" key="5">
    <source>
        <dbReference type="ARBA" id="ARBA00022692"/>
    </source>
</evidence>
<keyword evidence="18" id="KW-1185">Reference proteome</keyword>
<keyword evidence="8" id="KW-0406">Ion transport</keyword>
<dbReference type="InterPro" id="IPR012910">
    <property type="entry name" value="Plug_dom"/>
</dbReference>
<feature type="domain" description="TonB-dependent receptor-like beta-barrel" evidence="15">
    <location>
        <begin position="266"/>
        <end position="705"/>
    </location>
</feature>
<evidence type="ECO:0000259" key="16">
    <source>
        <dbReference type="Pfam" id="PF07715"/>
    </source>
</evidence>
<feature type="domain" description="TonB-dependent receptor plug" evidence="16">
    <location>
        <begin position="71"/>
        <end position="179"/>
    </location>
</feature>
<reference evidence="17" key="2">
    <citation type="submission" date="2020-09" db="EMBL/GenBank/DDBJ databases">
        <authorList>
            <person name="Sun Q."/>
            <person name="Zhou Y."/>
        </authorList>
    </citation>
    <scope>NUCLEOTIDE SEQUENCE</scope>
    <source>
        <strain evidence="17">CGMCC 1.12919</strain>
    </source>
</reference>
<evidence type="ECO:0000313" key="17">
    <source>
        <dbReference type="EMBL" id="GGC63125.1"/>
    </source>
</evidence>
<name>A0A916U893_9HYPH</name>
<keyword evidence="17" id="KW-0675">Receptor</keyword>
<dbReference type="Gene3D" id="2.40.170.20">
    <property type="entry name" value="TonB-dependent receptor, beta-barrel domain"/>
    <property type="match status" value="1"/>
</dbReference>
<dbReference type="Pfam" id="PF07715">
    <property type="entry name" value="Plug"/>
    <property type="match status" value="1"/>
</dbReference>
<accession>A0A916U893</accession>
<dbReference type="SUPFAM" id="SSF56935">
    <property type="entry name" value="Porins"/>
    <property type="match status" value="1"/>
</dbReference>
<evidence type="ECO:0000256" key="3">
    <source>
        <dbReference type="ARBA" id="ARBA00022452"/>
    </source>
</evidence>
<keyword evidence="2 12" id="KW-0813">Transport</keyword>
<comment type="similarity">
    <text evidence="12 14">Belongs to the TonB-dependent receptor family.</text>
</comment>
<gene>
    <name evidence="17" type="ORF">GCM10010994_22170</name>
</gene>
<evidence type="ECO:0000256" key="14">
    <source>
        <dbReference type="RuleBase" id="RU003357"/>
    </source>
</evidence>
<evidence type="ECO:0000259" key="15">
    <source>
        <dbReference type="Pfam" id="PF00593"/>
    </source>
</evidence>
<comment type="caution">
    <text evidence="17">The sequence shown here is derived from an EMBL/GenBank/DDBJ whole genome shotgun (WGS) entry which is preliminary data.</text>
</comment>
<dbReference type="RefSeq" id="WP_188609193.1">
    <property type="nucleotide sequence ID" value="NZ_BMGG01000003.1"/>
</dbReference>